<dbReference type="Gene3D" id="3.80.10.10">
    <property type="entry name" value="Ribonuclease Inhibitor"/>
    <property type="match status" value="3"/>
</dbReference>
<dbReference type="HOGENOM" id="CLU_000837_8_7_1"/>
<evidence type="ECO:0000256" key="5">
    <source>
        <dbReference type="ARBA" id="ARBA00022821"/>
    </source>
</evidence>
<dbReference type="InterPro" id="IPR055414">
    <property type="entry name" value="LRR_R13L4/SHOC2-like"/>
</dbReference>
<dbReference type="GO" id="GO:0002758">
    <property type="term" value="P:innate immune response-activating signaling pathway"/>
    <property type="evidence" value="ECO:0007669"/>
    <property type="project" value="UniProtKB-ARBA"/>
</dbReference>
<dbReference type="GO" id="GO:0009626">
    <property type="term" value="P:plant-type hypersensitive response"/>
    <property type="evidence" value="ECO:0007669"/>
    <property type="project" value="UniProtKB-ARBA"/>
</dbReference>
<keyword evidence="5" id="KW-0611">Plant defense</keyword>
<dbReference type="Gene3D" id="1.20.5.4130">
    <property type="match status" value="1"/>
</dbReference>
<dbReference type="InterPro" id="IPR032675">
    <property type="entry name" value="LRR_dom_sf"/>
</dbReference>
<dbReference type="Proteomes" id="UP000026960">
    <property type="component" value="Chromosome 2"/>
</dbReference>
<dbReference type="Gramene" id="OBART02G03890.1">
    <property type="protein sequence ID" value="OBART02G03890.1"/>
    <property type="gene ID" value="OBART02G03890"/>
</dbReference>
<keyword evidence="6" id="KW-0067">ATP-binding</keyword>
<sequence length="1257" mass="142924">MSGGAEMIAGAVVQRVAGMLGDNAWERIQLLWNFQEDVQQMKSKMTDLKVALSYADKHSRETDDNALVLRHWLKKYKSVAYDMEDTLDELLTNAMIWKNSRCTVKLFFSSINPLIVRIATSHKMRNIRVNLDKIVENQKKSPRLTLPTPTRQDSNESWRETFIGHTDEIEMVGRESEKKEILTKVLLKDGGQESSTIQPFQESSIIPIVGLGGMGKTTLAKAVYTDKETDMFDVKAWVHVSMEFQLNKIVSGIISHVEGSTPAKDADQQNLKSQLDRILCDKLYLIVLDDLWVEGRSKLEKLMNMLQSGKKGSKIIVTTRSEKVVNTLSTIRSSYFHTIDPIKLVGMSIDECWFIMKPRNMEDCQFPDLDHIGKEIAQRCSGVPLVAKALGYVMRKHCTREEWFEIKNSNFLDTNKDDDEGILKGLLLSYYHMPPQLKLCFMYCSMFPKSHVIDHDCLIQQWIALGFIQDTDGQPLQKVAMEYVNELLGMSFLTIFTSPTVLAARMIFKATFRLHMHDMVHELARHVAGDEFSYTNGTENRNTKRDKLNCHYHLLLNQNETSSAYKSLATKVRALHFRGCNKAHLPKQAFSHALCLRVLDLGGCQVSELPSSVYKLKLLKYLDASSLCISNLPKSLNRLLNLQTLILSNTPLKTLPTNIGCLQKLQYFDLSGCANLNELPTSFGDLSSLLFLNLASCHELEALPMSFGDLNRLQFLSLSDCYKLISLPESCCQLHDLAHLDLSDCHNLGKLPDCIDQLSKLEYLNMTSCSKVEALSKSLCKLMMLRHLNLSYCIRLEHLPSCIGDLQLQSLDIEGNFVLQDLPDSIFNMSTLKNVEGTFTPFSDELEKLRKNLKLEWFCKIDGGSADLCSRITELKKTHYHELQIQGLEDFKHLEGIEHAILLNSLKLTKLTFSWQPKQYISETAHHKTVLGMLVPPRSLHHLTIKGYCGIELPKWMLEIRSFLPHLTTIHLESLIECNRLPPLGCLPNLRALVMAEMPKIKGVGPEFYGDYGSCQKLRMIFLISMDNLEEWSMTWFVDNSNHVPEHGFGNLTSATSPLHLCIKRAPNSPEMWRRAQHLSSITTLTLESIAGLRALPEAIQCFTSLRSLGIKGCVELETLPEFLGDYFTCLEDIWFETCPMLSSLPESIRRLTKLKKLKIINCPVLSEKCQGEDRHKIAHIPELIFMLADTVSRVRVTANWRSKSLDFRWHLSLWKKRKGWLSCRSSLSVAAYQAGLNLGICLSVREGSRWRFSGPL</sequence>
<organism evidence="13">
    <name type="scientific">Oryza barthii</name>
    <dbReference type="NCBI Taxonomy" id="65489"/>
    <lineage>
        <taxon>Eukaryota</taxon>
        <taxon>Viridiplantae</taxon>
        <taxon>Streptophyta</taxon>
        <taxon>Embryophyta</taxon>
        <taxon>Tracheophyta</taxon>
        <taxon>Spermatophyta</taxon>
        <taxon>Magnoliopsida</taxon>
        <taxon>Liliopsida</taxon>
        <taxon>Poales</taxon>
        <taxon>Poaceae</taxon>
        <taxon>BOP clade</taxon>
        <taxon>Oryzoideae</taxon>
        <taxon>Oryzeae</taxon>
        <taxon>Oryzinae</taxon>
        <taxon>Oryza</taxon>
    </lineage>
</organism>
<dbReference type="InterPro" id="IPR027417">
    <property type="entry name" value="P-loop_NTPase"/>
</dbReference>
<keyword evidence="2" id="KW-0433">Leucine-rich repeat</keyword>
<accession>A0A0D3F0Q9</accession>
<dbReference type="GO" id="GO:0005524">
    <property type="term" value="F:ATP binding"/>
    <property type="evidence" value="ECO:0007669"/>
    <property type="project" value="UniProtKB-KW"/>
</dbReference>
<evidence type="ECO:0000259" key="8">
    <source>
        <dbReference type="Pfam" id="PF00931"/>
    </source>
</evidence>
<dbReference type="SUPFAM" id="SSF52058">
    <property type="entry name" value="L domain-like"/>
    <property type="match status" value="2"/>
</dbReference>
<evidence type="ECO:0000256" key="3">
    <source>
        <dbReference type="ARBA" id="ARBA00022737"/>
    </source>
</evidence>
<evidence type="ECO:0000256" key="2">
    <source>
        <dbReference type="ARBA" id="ARBA00022614"/>
    </source>
</evidence>
<evidence type="ECO:0000259" key="10">
    <source>
        <dbReference type="Pfam" id="PF23559"/>
    </source>
</evidence>
<evidence type="ECO:0000259" key="11">
    <source>
        <dbReference type="Pfam" id="PF23598"/>
    </source>
</evidence>
<dbReference type="PANTHER" id="PTHR36766">
    <property type="entry name" value="PLANT BROAD-SPECTRUM MILDEW RESISTANCE PROTEIN RPW8"/>
    <property type="match status" value="1"/>
</dbReference>
<feature type="domain" description="NB-ARC" evidence="8">
    <location>
        <begin position="201"/>
        <end position="357"/>
    </location>
</feature>
<reference evidence="13" key="1">
    <citation type="journal article" date="2009" name="Rice">
        <title>De Novo Next Generation Sequencing of Plant Genomes.</title>
        <authorList>
            <person name="Rounsley S."/>
            <person name="Marri P.R."/>
            <person name="Yu Y."/>
            <person name="He R."/>
            <person name="Sisneros N."/>
            <person name="Goicoechea J.L."/>
            <person name="Lee S.J."/>
            <person name="Angelova A."/>
            <person name="Kudrna D."/>
            <person name="Luo M."/>
            <person name="Affourtit J."/>
            <person name="Desany B."/>
            <person name="Knight J."/>
            <person name="Niazi F."/>
            <person name="Egholm M."/>
            <person name="Wing R.A."/>
        </authorList>
    </citation>
    <scope>NUCLEOTIDE SEQUENCE [LARGE SCALE GENOMIC DNA]</scope>
    <source>
        <strain evidence="13">cv. IRGC 105608</strain>
    </source>
</reference>
<dbReference type="Gene3D" id="3.40.50.300">
    <property type="entry name" value="P-loop containing nucleotide triphosphate hydrolases"/>
    <property type="match status" value="1"/>
</dbReference>
<dbReference type="STRING" id="65489.A0A0D3F0Q9"/>
<dbReference type="eggNOG" id="KOG4658">
    <property type="taxonomic scope" value="Eukaryota"/>
</dbReference>
<dbReference type="InterPro" id="IPR041118">
    <property type="entry name" value="Rx_N"/>
</dbReference>
<dbReference type="SUPFAM" id="SSF52540">
    <property type="entry name" value="P-loop containing nucleoside triphosphate hydrolases"/>
    <property type="match status" value="1"/>
</dbReference>
<dbReference type="Gene3D" id="1.10.10.10">
    <property type="entry name" value="Winged helix-like DNA-binding domain superfamily/Winged helix DNA-binding domain"/>
    <property type="match status" value="1"/>
</dbReference>
<dbReference type="Pfam" id="PF23598">
    <property type="entry name" value="LRR_14"/>
    <property type="match status" value="1"/>
</dbReference>
<dbReference type="InterPro" id="IPR058922">
    <property type="entry name" value="WHD_DRP"/>
</dbReference>
<dbReference type="InterPro" id="IPR056789">
    <property type="entry name" value="LRR_R13L1-DRL21"/>
</dbReference>
<keyword evidence="4" id="KW-0547">Nucleotide-binding</keyword>
<name>A0A0D3F0Q9_9ORYZ</name>
<keyword evidence="14" id="KW-1185">Reference proteome</keyword>
<feature type="domain" description="Disease resistance N-terminal" evidence="9">
    <location>
        <begin position="12"/>
        <end position="102"/>
    </location>
</feature>
<dbReference type="PRINTS" id="PR00364">
    <property type="entry name" value="DISEASERSIST"/>
</dbReference>
<protein>
    <recommendedName>
        <fullName evidence="15">NB-ARC domain-containing protein</fullName>
    </recommendedName>
</protein>
<evidence type="ECO:0000259" key="9">
    <source>
        <dbReference type="Pfam" id="PF18052"/>
    </source>
</evidence>
<dbReference type="AlphaFoldDB" id="A0A0D3F0Q9"/>
<evidence type="ECO:0000256" key="7">
    <source>
        <dbReference type="ARBA" id="ARBA00023054"/>
    </source>
</evidence>
<dbReference type="Pfam" id="PF23559">
    <property type="entry name" value="WHD_DRP"/>
    <property type="match status" value="1"/>
</dbReference>
<comment type="similarity">
    <text evidence="1">Belongs to the disease resistance NB-LRR family.</text>
</comment>
<evidence type="ECO:0000259" key="12">
    <source>
        <dbReference type="Pfam" id="PF25019"/>
    </source>
</evidence>
<proteinExistence type="inferred from homology"/>
<dbReference type="EnsemblPlants" id="OBART02G03890.1">
    <property type="protein sequence ID" value="OBART02G03890.1"/>
    <property type="gene ID" value="OBART02G03890"/>
</dbReference>
<evidence type="ECO:0008006" key="15">
    <source>
        <dbReference type="Google" id="ProtNLM"/>
    </source>
</evidence>
<dbReference type="GO" id="GO:0042742">
    <property type="term" value="P:defense response to bacterium"/>
    <property type="evidence" value="ECO:0007669"/>
    <property type="project" value="UniProtKB-ARBA"/>
</dbReference>
<keyword evidence="3" id="KW-0677">Repeat</keyword>
<evidence type="ECO:0000256" key="4">
    <source>
        <dbReference type="ARBA" id="ARBA00022741"/>
    </source>
</evidence>
<evidence type="ECO:0000256" key="1">
    <source>
        <dbReference type="ARBA" id="ARBA00008894"/>
    </source>
</evidence>
<dbReference type="InterPro" id="IPR002182">
    <property type="entry name" value="NB-ARC"/>
</dbReference>
<dbReference type="PANTHER" id="PTHR36766:SF40">
    <property type="entry name" value="DISEASE RESISTANCE PROTEIN RGA3"/>
    <property type="match status" value="1"/>
</dbReference>
<dbReference type="GO" id="GO:0043531">
    <property type="term" value="F:ADP binding"/>
    <property type="evidence" value="ECO:0007669"/>
    <property type="project" value="InterPro"/>
</dbReference>
<dbReference type="Pfam" id="PF18052">
    <property type="entry name" value="Rx_N"/>
    <property type="match status" value="1"/>
</dbReference>
<reference evidence="13" key="2">
    <citation type="submission" date="2015-03" db="UniProtKB">
        <authorList>
            <consortium name="EnsemblPlants"/>
        </authorList>
    </citation>
    <scope>IDENTIFICATION</scope>
</reference>
<dbReference type="Pfam" id="PF25019">
    <property type="entry name" value="LRR_R13L1-DRL21"/>
    <property type="match status" value="1"/>
</dbReference>
<dbReference type="FunFam" id="1.10.10.10:FF:000322">
    <property type="entry name" value="Probable disease resistance protein At1g63360"/>
    <property type="match status" value="1"/>
</dbReference>
<evidence type="ECO:0000256" key="6">
    <source>
        <dbReference type="ARBA" id="ARBA00022840"/>
    </source>
</evidence>
<feature type="domain" description="Disease resistance protein winged helix" evidence="10">
    <location>
        <begin position="446"/>
        <end position="524"/>
    </location>
</feature>
<keyword evidence="7" id="KW-0175">Coiled coil</keyword>
<feature type="domain" description="R13L1/DRL21-like LRR repeat region" evidence="12">
    <location>
        <begin position="873"/>
        <end position="998"/>
    </location>
</feature>
<dbReference type="PaxDb" id="65489-OBART02G03890.1"/>
<dbReference type="InterPro" id="IPR036388">
    <property type="entry name" value="WH-like_DNA-bd_sf"/>
</dbReference>
<evidence type="ECO:0000313" key="13">
    <source>
        <dbReference type="EnsemblPlants" id="OBART02G03890.1"/>
    </source>
</evidence>
<dbReference type="Gene3D" id="1.10.8.430">
    <property type="entry name" value="Helical domain of apoptotic protease-activating factors"/>
    <property type="match status" value="1"/>
</dbReference>
<feature type="domain" description="Disease resistance R13L4/SHOC-2-like LRR" evidence="11">
    <location>
        <begin position="684"/>
        <end position="791"/>
    </location>
</feature>
<evidence type="ECO:0000313" key="14">
    <source>
        <dbReference type="Proteomes" id="UP000026960"/>
    </source>
</evidence>
<dbReference type="InterPro" id="IPR042197">
    <property type="entry name" value="Apaf_helical"/>
</dbReference>
<dbReference type="Pfam" id="PF00931">
    <property type="entry name" value="NB-ARC"/>
    <property type="match status" value="1"/>
</dbReference>